<dbReference type="OrthoDB" id="9771302at2"/>
<dbReference type="AlphaFoldDB" id="A0A2M9C5A6"/>
<dbReference type="InterPro" id="IPR036291">
    <property type="entry name" value="NAD(P)-bd_dom_sf"/>
</dbReference>
<dbReference type="SUPFAM" id="SSF51735">
    <property type="entry name" value="NAD(P)-binding Rossmann-fold domains"/>
    <property type="match status" value="1"/>
</dbReference>
<dbReference type="Gene3D" id="3.40.50.720">
    <property type="entry name" value="NAD(P)-binding Rossmann-like Domain"/>
    <property type="match status" value="1"/>
</dbReference>
<organism evidence="2 3">
    <name type="scientific">Compostimonas suwonensis</name>
    <dbReference type="NCBI Taxonomy" id="1048394"/>
    <lineage>
        <taxon>Bacteria</taxon>
        <taxon>Bacillati</taxon>
        <taxon>Actinomycetota</taxon>
        <taxon>Actinomycetes</taxon>
        <taxon>Micrococcales</taxon>
        <taxon>Microbacteriaceae</taxon>
        <taxon>Compostimonas</taxon>
    </lineage>
</organism>
<keyword evidence="3" id="KW-1185">Reference proteome</keyword>
<dbReference type="PANTHER" id="PTHR12126">
    <property type="entry name" value="NADH-UBIQUINONE OXIDOREDUCTASE 39 KDA SUBUNIT-RELATED"/>
    <property type="match status" value="1"/>
</dbReference>
<reference evidence="2 3" key="1">
    <citation type="submission" date="2017-11" db="EMBL/GenBank/DDBJ databases">
        <title>Genomic Encyclopedia of Archaeal and Bacterial Type Strains, Phase II (KMG-II): From Individual Species to Whole Genera.</title>
        <authorList>
            <person name="Goeker M."/>
        </authorList>
    </citation>
    <scope>NUCLEOTIDE SEQUENCE [LARGE SCALE GENOMIC DNA]</scope>
    <source>
        <strain evidence="2 3">DSM 25625</strain>
    </source>
</reference>
<dbReference type="InterPro" id="IPR051207">
    <property type="entry name" value="ComplexI_NDUFA9_subunit"/>
</dbReference>
<dbReference type="EMBL" id="PGFB01000001">
    <property type="protein sequence ID" value="PJJ65657.1"/>
    <property type="molecule type" value="Genomic_DNA"/>
</dbReference>
<dbReference type="GO" id="GO:0044877">
    <property type="term" value="F:protein-containing complex binding"/>
    <property type="evidence" value="ECO:0007669"/>
    <property type="project" value="TreeGrafter"/>
</dbReference>
<gene>
    <name evidence="2" type="ORF">CLV54_0694</name>
</gene>
<dbReference type="Proteomes" id="UP000230161">
    <property type="component" value="Unassembled WGS sequence"/>
</dbReference>
<accession>A0A2M9C5A6</accession>
<protein>
    <submittedName>
        <fullName evidence="2">Nucleoside-diphosphate-sugar epimerase</fullName>
    </submittedName>
</protein>
<name>A0A2M9C5A6_9MICO</name>
<comment type="caution">
    <text evidence="2">The sequence shown here is derived from an EMBL/GenBank/DDBJ whole genome shotgun (WGS) entry which is preliminary data.</text>
</comment>
<evidence type="ECO:0000313" key="2">
    <source>
        <dbReference type="EMBL" id="PJJ65657.1"/>
    </source>
</evidence>
<sequence>MATVLVTGATGDLGTPTAALLREAGHEVRALSRRTGAGLVTGDLVTGAGIPEAVRGVDTIVHLASGNDESDVPATARLLEIARAEGSPRFVVISIVGIEKIPLGYYRGKLAIEKLVTESGLDHVILRATQFHQFVDMIFTAQRYLPVTFAPRLSVQPIAVDDVAARLVELVGTDAAGRVPDIGGPQVFTARELAQIWKRAVGSHKAVWPLRLPGATFAAFAAGGNLVSGSGPAYGQGTFDDYLAARYPATTL</sequence>
<dbReference type="Pfam" id="PF13460">
    <property type="entry name" value="NAD_binding_10"/>
    <property type="match status" value="1"/>
</dbReference>
<evidence type="ECO:0000313" key="3">
    <source>
        <dbReference type="Proteomes" id="UP000230161"/>
    </source>
</evidence>
<dbReference type="InterPro" id="IPR016040">
    <property type="entry name" value="NAD(P)-bd_dom"/>
</dbReference>
<dbReference type="PANTHER" id="PTHR12126:SF11">
    <property type="entry name" value="NADH DEHYDROGENASE [UBIQUINONE] 1 ALPHA SUBCOMPLEX SUBUNIT 9, MITOCHONDRIAL"/>
    <property type="match status" value="1"/>
</dbReference>
<evidence type="ECO:0000259" key="1">
    <source>
        <dbReference type="Pfam" id="PF13460"/>
    </source>
</evidence>
<feature type="domain" description="NAD(P)-binding" evidence="1">
    <location>
        <begin position="8"/>
        <end position="171"/>
    </location>
</feature>
<proteinExistence type="predicted"/>
<dbReference type="RefSeq" id="WP_100343522.1">
    <property type="nucleotide sequence ID" value="NZ_PGFB01000001.1"/>
</dbReference>